<evidence type="ECO:0000313" key="3">
    <source>
        <dbReference type="Proteomes" id="UP000248553"/>
    </source>
</evidence>
<reference evidence="3" key="1">
    <citation type="submission" date="2018-05" db="EMBL/GenBank/DDBJ databases">
        <authorList>
            <person name="Nie L."/>
        </authorList>
    </citation>
    <scope>NUCLEOTIDE SEQUENCE [LARGE SCALE GENOMIC DNA]</scope>
    <source>
        <strain evidence="3">NL</strain>
    </source>
</reference>
<keyword evidence="3" id="KW-1185">Reference proteome</keyword>
<sequence length="277" mass="30460">MHLHHIRRGTGRPLLLIHGIGSSWRGWQTILDALAAQREVIAIDLPGHGQTPALPGENSIYTLADALVQWLREQNLVGVDCVGSSMGARLVLELARRGVLGAAVALDPGGFWENWEKPLFYYSGAAAVRLIRGLQPLMPAITGSALGRTLLLAQYSVRPWRVPAHAALDEMRTYARTTNFDELLWQLAYGKKQEGAPRGSIRHPLVIGWGRQDRVCLPRQAARAAAAFPDAALYWLDRCGHFPQWDQPAETVQLILSVTGREQVAALARSDGFDAAR</sequence>
<evidence type="ECO:0000259" key="1">
    <source>
        <dbReference type="Pfam" id="PF12697"/>
    </source>
</evidence>
<dbReference type="OrthoDB" id="9780932at2"/>
<keyword evidence="2" id="KW-0378">Hydrolase</keyword>
<organism evidence="2 3">
    <name type="scientific">Hymenobacter edaphi</name>
    <dbReference type="NCBI Taxonomy" id="2211146"/>
    <lineage>
        <taxon>Bacteria</taxon>
        <taxon>Pseudomonadati</taxon>
        <taxon>Bacteroidota</taxon>
        <taxon>Cytophagia</taxon>
        <taxon>Cytophagales</taxon>
        <taxon>Hymenobacteraceae</taxon>
        <taxon>Hymenobacter</taxon>
    </lineage>
</organism>
<dbReference type="RefSeq" id="WP_111477934.1">
    <property type="nucleotide sequence ID" value="NZ_QHKM01000002.1"/>
</dbReference>
<dbReference type="Proteomes" id="UP000248553">
    <property type="component" value="Unassembled WGS sequence"/>
</dbReference>
<accession>A0A328BPC4</accession>
<protein>
    <submittedName>
        <fullName evidence="2">Alpha/beta hydrolase</fullName>
    </submittedName>
</protein>
<dbReference type="InterPro" id="IPR050266">
    <property type="entry name" value="AB_hydrolase_sf"/>
</dbReference>
<feature type="domain" description="AB hydrolase-1" evidence="1">
    <location>
        <begin position="14"/>
        <end position="253"/>
    </location>
</feature>
<proteinExistence type="predicted"/>
<dbReference type="InterPro" id="IPR000073">
    <property type="entry name" value="AB_hydrolase_1"/>
</dbReference>
<dbReference type="Pfam" id="PF12697">
    <property type="entry name" value="Abhydrolase_6"/>
    <property type="match status" value="1"/>
</dbReference>
<dbReference type="AlphaFoldDB" id="A0A328BPC4"/>
<dbReference type="EMBL" id="QHKM01000002">
    <property type="protein sequence ID" value="RAK68321.1"/>
    <property type="molecule type" value="Genomic_DNA"/>
</dbReference>
<dbReference type="InterPro" id="IPR029058">
    <property type="entry name" value="AB_hydrolase_fold"/>
</dbReference>
<dbReference type="PRINTS" id="PR00111">
    <property type="entry name" value="ABHYDROLASE"/>
</dbReference>
<dbReference type="Gene3D" id="3.40.50.1820">
    <property type="entry name" value="alpha/beta hydrolase"/>
    <property type="match status" value="1"/>
</dbReference>
<evidence type="ECO:0000313" key="2">
    <source>
        <dbReference type="EMBL" id="RAK68321.1"/>
    </source>
</evidence>
<gene>
    <name evidence="2" type="ORF">DLM85_09855</name>
</gene>
<dbReference type="GO" id="GO:0016787">
    <property type="term" value="F:hydrolase activity"/>
    <property type="evidence" value="ECO:0007669"/>
    <property type="project" value="UniProtKB-KW"/>
</dbReference>
<dbReference type="PANTHER" id="PTHR43798">
    <property type="entry name" value="MONOACYLGLYCEROL LIPASE"/>
    <property type="match status" value="1"/>
</dbReference>
<comment type="caution">
    <text evidence="2">The sequence shown here is derived from an EMBL/GenBank/DDBJ whole genome shotgun (WGS) entry which is preliminary data.</text>
</comment>
<dbReference type="SUPFAM" id="SSF53474">
    <property type="entry name" value="alpha/beta-Hydrolases"/>
    <property type="match status" value="1"/>
</dbReference>
<name>A0A328BPC4_9BACT</name>